<organism evidence="2 3">
    <name type="scientific">Acetivibrio clariflavus (strain DSM 19732 / NBRC 101661 / EBR45)</name>
    <name type="common">Clostridium clariflavum</name>
    <dbReference type="NCBI Taxonomy" id="720554"/>
    <lineage>
        <taxon>Bacteria</taxon>
        <taxon>Bacillati</taxon>
        <taxon>Bacillota</taxon>
        <taxon>Clostridia</taxon>
        <taxon>Eubacteriales</taxon>
        <taxon>Oscillospiraceae</taxon>
        <taxon>Acetivibrio</taxon>
    </lineage>
</organism>
<dbReference type="AlphaFoldDB" id="G8M1S5"/>
<sequence length="81" mass="9380">MGKKSFNYTIFFAIGNFAVFVVIYTISIIFVIKIIDILILRILLIGVLYFACSFLELKILIRVVNPAIEFFCLKVTKKKRN</sequence>
<protein>
    <submittedName>
        <fullName evidence="2">Uncharacterized protein</fullName>
    </submittedName>
</protein>
<dbReference type="HOGENOM" id="CLU_2567779_0_0_9"/>
<dbReference type="STRING" id="720554.Clocl_3856"/>
<name>G8M1S5_ACECE</name>
<keyword evidence="3" id="KW-1185">Reference proteome</keyword>
<keyword evidence="1" id="KW-0812">Transmembrane</keyword>
<gene>
    <name evidence="2" type="ordered locus">Clocl_3856</name>
</gene>
<feature type="transmembrane region" description="Helical" evidence="1">
    <location>
        <begin position="7"/>
        <end position="32"/>
    </location>
</feature>
<proteinExistence type="predicted"/>
<evidence type="ECO:0000313" key="2">
    <source>
        <dbReference type="EMBL" id="AEV70304.1"/>
    </source>
</evidence>
<keyword evidence="1" id="KW-0472">Membrane</keyword>
<reference evidence="2 3" key="2">
    <citation type="journal article" date="2012" name="Stand. Genomic Sci.">
        <title>Complete Genome Sequence of Clostridium clariflavum DSM 19732.</title>
        <authorList>
            <person name="Izquierdo J.A."/>
            <person name="Goodwin L."/>
            <person name="Davenport K.W."/>
            <person name="Teshima H."/>
            <person name="Bruce D."/>
            <person name="Detter C."/>
            <person name="Tapia R."/>
            <person name="Han S."/>
            <person name="Land M."/>
            <person name="Hauser L."/>
            <person name="Jeffries C.D."/>
            <person name="Han J."/>
            <person name="Pitluck S."/>
            <person name="Nolan M."/>
            <person name="Chen A."/>
            <person name="Huntemann M."/>
            <person name="Mavromatis K."/>
            <person name="Mikhailova N."/>
            <person name="Liolios K."/>
            <person name="Woyke T."/>
            <person name="Lynd L.R."/>
        </authorList>
    </citation>
    <scope>NUCLEOTIDE SEQUENCE [LARGE SCALE GENOMIC DNA]</scope>
    <source>
        <strain evidence="3">DSM 19732 / NBRC 101661 / EBR45</strain>
    </source>
</reference>
<keyword evidence="1" id="KW-1133">Transmembrane helix</keyword>
<dbReference type="Proteomes" id="UP000005435">
    <property type="component" value="Chromosome"/>
</dbReference>
<evidence type="ECO:0000313" key="3">
    <source>
        <dbReference type="Proteomes" id="UP000005435"/>
    </source>
</evidence>
<evidence type="ECO:0000256" key="1">
    <source>
        <dbReference type="SAM" id="Phobius"/>
    </source>
</evidence>
<dbReference type="KEGG" id="ccl:Clocl_3856"/>
<feature type="transmembrane region" description="Helical" evidence="1">
    <location>
        <begin position="38"/>
        <end position="57"/>
    </location>
</feature>
<dbReference type="EMBL" id="CP003065">
    <property type="protein sequence ID" value="AEV70304.1"/>
    <property type="molecule type" value="Genomic_DNA"/>
</dbReference>
<accession>G8M1S5</accession>
<reference evidence="3" key="1">
    <citation type="submission" date="2011-12" db="EMBL/GenBank/DDBJ databases">
        <title>Complete sequence of Clostridium clariflavum DSM 19732.</title>
        <authorList>
            <consortium name="US DOE Joint Genome Institute"/>
            <person name="Lucas S."/>
            <person name="Han J."/>
            <person name="Lapidus A."/>
            <person name="Cheng J.-F."/>
            <person name="Goodwin L."/>
            <person name="Pitluck S."/>
            <person name="Peters L."/>
            <person name="Teshima H."/>
            <person name="Detter J.C."/>
            <person name="Han C."/>
            <person name="Tapia R."/>
            <person name="Land M."/>
            <person name="Hauser L."/>
            <person name="Kyrpides N."/>
            <person name="Ivanova N."/>
            <person name="Pagani I."/>
            <person name="Kitzmiller T."/>
            <person name="Lynd L."/>
            <person name="Izquierdo J."/>
            <person name="Woyke T."/>
        </authorList>
    </citation>
    <scope>NUCLEOTIDE SEQUENCE [LARGE SCALE GENOMIC DNA]</scope>
    <source>
        <strain evidence="3">DSM 19732 / NBRC 101661 / EBR45</strain>
    </source>
</reference>